<keyword evidence="9" id="KW-1185">Reference proteome</keyword>
<sequence length="749" mass="84629">MRWEGQWIWRSREVQINDFAYFRKEFQLAEQPDSAQLYMSCHHYAHVYVNGIRLGGYGTPAPTNPLKRKLYTVHEVAGLLHRGMNCITADAHYLGGDGQNSVNGLPGFRLELHGQGAGGQGFKVLSDSSWQVLADMPHQAGTPYQQERRISAVEAYDARKLDPLWRYAGGEFRSLCTSAHPALISNDAWPMQLQTIPEGQIEEELRLTSVAVLQEPDQSSYIQIFDAGRVVTGWPCIRLRGYAGAVIRMRYSENLDEQGRTGHNVANEESETYYDEYTMRGDELEDWQPDFSYKSFRYVELTGYPDMIAPASGIVVCSAHTALPYRGHYRCSNEMLNQLYDAAVRTQKNNMLGQLVDCPHREQAQYLADTELQAELLLYNFDAVDMLEKTLSDFADAQLEDGTFPFVAPTTFEHPSFHIQIPEWDLHYATLLWKLYEATGESGRITAYYEPLTRMIGYYVEKIDSAMGLVPIGKGWHISDWPYPSVEHEGLFLTVQQIKFIQALDIAGYAAALLGKSEDQQRYEQQAAAMRKHLNARLYLPESGAYKDSIGASRAHQGVSALALFANVVPLEERARTLAYVRKKEWECSTVLALPLIRTLFDNGCEAEAYAILSRREYPGWGYMIEQGALTLWEGWQDIESHSHAWNGYPGRLLQEYIVGIRPAAPGFTQAVIRPYLAADLEFAEAAVWTVQGTIQVRWEKTACRKLLITAHLPAGISARLELVCGNQYIEQALHAGLNELAFEGILEE</sequence>
<evidence type="ECO:0000259" key="7">
    <source>
        <dbReference type="Pfam" id="PF17390"/>
    </source>
</evidence>
<dbReference type="GO" id="GO:0030596">
    <property type="term" value="F:alpha-L-rhamnosidase activity"/>
    <property type="evidence" value="ECO:0007669"/>
    <property type="project" value="UniProtKB-EC"/>
</dbReference>
<comment type="catalytic activity">
    <reaction evidence="1">
        <text>Hydrolysis of terminal non-reducing alpha-L-rhamnose residues in alpha-L-rhamnosides.</text>
        <dbReference type="EC" id="3.2.1.40"/>
    </reaction>
</comment>
<dbReference type="Pfam" id="PF17390">
    <property type="entry name" value="Bac_rhamnosid_C"/>
    <property type="match status" value="1"/>
</dbReference>
<evidence type="ECO:0000259" key="6">
    <source>
        <dbReference type="Pfam" id="PF17389"/>
    </source>
</evidence>
<dbReference type="InterPro" id="IPR012341">
    <property type="entry name" value="6hp_glycosidase-like_sf"/>
</dbReference>
<dbReference type="PANTHER" id="PTHR33307">
    <property type="entry name" value="ALPHA-RHAMNOSIDASE (EUROFUNG)"/>
    <property type="match status" value="1"/>
</dbReference>
<evidence type="ECO:0000313" key="9">
    <source>
        <dbReference type="Proteomes" id="UP000773462"/>
    </source>
</evidence>
<gene>
    <name evidence="8" type="ORF">J2Z70_000753</name>
</gene>
<accession>A0ABS4NKM8</accession>
<name>A0ABS4NKM8_9BACL</name>
<organism evidence="8 9">
    <name type="scientific">Paenibacillus silagei</name>
    <dbReference type="NCBI Taxonomy" id="1670801"/>
    <lineage>
        <taxon>Bacteria</taxon>
        <taxon>Bacillati</taxon>
        <taxon>Bacillota</taxon>
        <taxon>Bacilli</taxon>
        <taxon>Bacillales</taxon>
        <taxon>Paenibacillaceae</taxon>
        <taxon>Paenibacillus</taxon>
    </lineage>
</organism>
<dbReference type="Proteomes" id="UP000773462">
    <property type="component" value="Unassembled WGS sequence"/>
</dbReference>
<dbReference type="Gene3D" id="2.60.120.260">
    <property type="entry name" value="Galactose-binding domain-like"/>
    <property type="match status" value="2"/>
</dbReference>
<proteinExistence type="predicted"/>
<protein>
    <recommendedName>
        <fullName evidence="2">alpha-L-rhamnosidase</fullName>
        <ecNumber evidence="2">3.2.1.40</ecNumber>
    </recommendedName>
</protein>
<feature type="domain" description="Bacterial alpha-L-rhamnosidase N-terminal" evidence="5">
    <location>
        <begin position="31"/>
        <end position="169"/>
    </location>
</feature>
<dbReference type="InterPro" id="IPR008902">
    <property type="entry name" value="Rhamnosid_concanavalin"/>
</dbReference>
<dbReference type="InterPro" id="IPR008928">
    <property type="entry name" value="6-hairpin_glycosidase_sf"/>
</dbReference>
<evidence type="ECO:0000313" key="8">
    <source>
        <dbReference type="EMBL" id="MBP2110613.1"/>
    </source>
</evidence>
<dbReference type="Gene3D" id="1.50.10.10">
    <property type="match status" value="1"/>
</dbReference>
<evidence type="ECO:0000256" key="3">
    <source>
        <dbReference type="ARBA" id="ARBA00022801"/>
    </source>
</evidence>
<dbReference type="InterPro" id="IPR035396">
    <property type="entry name" value="Bac_rhamnosid6H"/>
</dbReference>
<dbReference type="EC" id="3.2.1.40" evidence="2"/>
<dbReference type="InterPro" id="IPR035398">
    <property type="entry name" value="Bac_rhamnosid_C"/>
</dbReference>
<dbReference type="RefSeq" id="WP_209869546.1">
    <property type="nucleotide sequence ID" value="NZ_JAGGLV010000002.1"/>
</dbReference>
<dbReference type="InterPro" id="IPR016007">
    <property type="entry name" value="Alpha_rhamnosid"/>
</dbReference>
<evidence type="ECO:0000259" key="4">
    <source>
        <dbReference type="Pfam" id="PF05592"/>
    </source>
</evidence>
<dbReference type="InterPro" id="IPR013737">
    <property type="entry name" value="Bac_rhamnosid_N"/>
</dbReference>
<evidence type="ECO:0000259" key="5">
    <source>
        <dbReference type="Pfam" id="PF08531"/>
    </source>
</evidence>
<comment type="caution">
    <text evidence="8">The sequence shown here is derived from an EMBL/GenBank/DDBJ whole genome shotgun (WGS) entry which is preliminary data.</text>
</comment>
<evidence type="ECO:0000256" key="1">
    <source>
        <dbReference type="ARBA" id="ARBA00001445"/>
    </source>
</evidence>
<dbReference type="Pfam" id="PF05592">
    <property type="entry name" value="Bac_rhamnosid"/>
    <property type="match status" value="1"/>
</dbReference>
<feature type="domain" description="Alpha-L-rhamnosidase six-hairpin glycosidase" evidence="6">
    <location>
        <begin position="327"/>
        <end position="658"/>
    </location>
</feature>
<dbReference type="Pfam" id="PF17389">
    <property type="entry name" value="Bac_rhamnosid6H"/>
    <property type="match status" value="1"/>
</dbReference>
<keyword evidence="8" id="KW-0326">Glycosidase</keyword>
<evidence type="ECO:0000256" key="2">
    <source>
        <dbReference type="ARBA" id="ARBA00012652"/>
    </source>
</evidence>
<feature type="domain" description="Alpha-L-rhamnosidase concanavalin-like" evidence="4">
    <location>
        <begin position="224"/>
        <end position="311"/>
    </location>
</feature>
<dbReference type="Pfam" id="PF08531">
    <property type="entry name" value="Bac_rhamnosid_N"/>
    <property type="match status" value="1"/>
</dbReference>
<dbReference type="EMBL" id="JAGGLV010000002">
    <property type="protein sequence ID" value="MBP2110613.1"/>
    <property type="molecule type" value="Genomic_DNA"/>
</dbReference>
<dbReference type="PANTHER" id="PTHR33307:SF6">
    <property type="entry name" value="ALPHA-RHAMNOSIDASE (EUROFUNG)-RELATED"/>
    <property type="match status" value="1"/>
</dbReference>
<reference evidence="8 9" key="1">
    <citation type="submission" date="2021-03" db="EMBL/GenBank/DDBJ databases">
        <title>Genomic Encyclopedia of Type Strains, Phase IV (KMG-IV): sequencing the most valuable type-strain genomes for metagenomic binning, comparative biology and taxonomic classification.</title>
        <authorList>
            <person name="Goeker M."/>
        </authorList>
    </citation>
    <scope>NUCLEOTIDE SEQUENCE [LARGE SCALE GENOMIC DNA]</scope>
    <source>
        <strain evidence="8 9">DSM 101953</strain>
    </source>
</reference>
<feature type="domain" description="Alpha-L-rhamnosidase C-terminal" evidence="7">
    <location>
        <begin position="660"/>
        <end position="727"/>
    </location>
</feature>
<dbReference type="SUPFAM" id="SSF48208">
    <property type="entry name" value="Six-hairpin glycosidases"/>
    <property type="match status" value="1"/>
</dbReference>
<dbReference type="Gene3D" id="2.60.420.10">
    <property type="entry name" value="Maltose phosphorylase, domain 3"/>
    <property type="match status" value="1"/>
</dbReference>
<keyword evidence="3 8" id="KW-0378">Hydrolase</keyword>